<dbReference type="EMBL" id="SOFD01000024">
    <property type="protein sequence ID" value="TFB77840.1"/>
    <property type="molecule type" value="Genomic_DNA"/>
</dbReference>
<protein>
    <submittedName>
        <fullName evidence="1">Uncharacterized protein</fullName>
    </submittedName>
</protein>
<evidence type="ECO:0000313" key="3">
    <source>
        <dbReference type="Proteomes" id="UP000199639"/>
    </source>
</evidence>
<keyword evidence="4" id="KW-1185">Reference proteome</keyword>
<proteinExistence type="predicted"/>
<evidence type="ECO:0000313" key="1">
    <source>
        <dbReference type="EMBL" id="SDN47719.1"/>
    </source>
</evidence>
<dbReference type="EMBL" id="FNIB01000005">
    <property type="protein sequence ID" value="SDN47719.1"/>
    <property type="molecule type" value="Genomic_DNA"/>
</dbReference>
<sequence>MTATIRVDFDRDLWLYVPEEWPWNQFAHLDDWAGTITGLLTDAHTLDAATARWIDESLHSIANDCPETESRFVYLANPAEYVFFVSVLYPASSAELTLDDLAAVHDPAATSPVTATTFSSELLGDGVRTIRYADVGEPDHDIAAIAQYAWKGDDLDVVVIAANFNIALMTELLPIVDDLARSISILDA</sequence>
<reference evidence="2 4" key="2">
    <citation type="submission" date="2019-03" db="EMBL/GenBank/DDBJ databases">
        <title>Genomics of glacier-inhabiting Cryobacterium strains.</title>
        <authorList>
            <person name="Liu Q."/>
            <person name="Xin Y.-H."/>
        </authorList>
    </citation>
    <scope>NUCLEOTIDE SEQUENCE [LARGE SCALE GENOMIC DNA]</scope>
    <source>
        <strain evidence="2 4">Hh8</strain>
    </source>
</reference>
<dbReference type="Proteomes" id="UP000298252">
    <property type="component" value="Unassembled WGS sequence"/>
</dbReference>
<dbReference type="STRING" id="1424659.SAMN05216368_105327"/>
<gene>
    <name evidence="2" type="ORF">E3O21_09405</name>
    <name evidence="1" type="ORF">SAMN05216368_105327</name>
</gene>
<evidence type="ECO:0000313" key="2">
    <source>
        <dbReference type="EMBL" id="TFB77840.1"/>
    </source>
</evidence>
<organism evidence="1 3">
    <name type="scientific">Cryobacterium flavum</name>
    <dbReference type="NCBI Taxonomy" id="1424659"/>
    <lineage>
        <taxon>Bacteria</taxon>
        <taxon>Bacillati</taxon>
        <taxon>Actinomycetota</taxon>
        <taxon>Actinomycetes</taxon>
        <taxon>Micrococcales</taxon>
        <taxon>Microbacteriaceae</taxon>
        <taxon>Cryobacterium</taxon>
    </lineage>
</organism>
<name>A0A4R8V6Z7_9MICO</name>
<accession>A0A4R8V6Z7</accession>
<dbReference type="Proteomes" id="UP000199639">
    <property type="component" value="Unassembled WGS sequence"/>
</dbReference>
<reference evidence="1 3" key="1">
    <citation type="submission" date="2016-10" db="EMBL/GenBank/DDBJ databases">
        <authorList>
            <person name="Varghese N."/>
            <person name="Submissions S."/>
        </authorList>
    </citation>
    <scope>NUCLEOTIDE SEQUENCE [LARGE SCALE GENOMIC DNA]</scope>
    <source>
        <strain evidence="1 3">CGMCC 1.11215</strain>
    </source>
</reference>
<dbReference type="RefSeq" id="WP_092340486.1">
    <property type="nucleotide sequence ID" value="NZ_FNIB01000005.1"/>
</dbReference>
<dbReference type="AlphaFoldDB" id="A0A4R8V6Z7"/>
<evidence type="ECO:0000313" key="4">
    <source>
        <dbReference type="Proteomes" id="UP000298252"/>
    </source>
</evidence>